<evidence type="ECO:0000259" key="1">
    <source>
        <dbReference type="Pfam" id="PF01571"/>
    </source>
</evidence>
<dbReference type="HOGENOM" id="CLU_007884_10_2_7"/>
<dbReference type="Proteomes" id="UP000006034">
    <property type="component" value="Unassembled WGS sequence"/>
</dbReference>
<dbReference type="Gene3D" id="3.30.1360.120">
    <property type="entry name" value="Probable tRNA modification gtpase trme, domain 1"/>
    <property type="match status" value="1"/>
</dbReference>
<sequence length="414" mass="44722">MLHQTALHATHEALGATLVDFGGWDMPLWYPTGAVKEHLAVIQHAGLFDIGHMAGLMVSGPDALEALQWAFTKDLSLSGPRAAYGAFLDASGGVVDDAIVYPLSEGRYFVVLNVGKGERIAESLSAWAASEGKSVTIRDLAGTYGKLDLQGPATVRVMTKLLKDPEAVFDKLPYFSFKGDIELANSDIFLADGTPIFLSRTGYTGEQGFEIFVPYDKIVDIWNRILEAGKDEGVIPCGLAARDSVRAGAVLPLSQQDIGPWAFVNNPWPFTLPKDENGNWTKNFFGRSALEEALASGNVTYTYAYCGFDPRKVTSPDHDTHPQVLLDGEVIGDVLTCVADVSIGRVDGVITSVASPEKPEGFAPKGLVCGFVRVNRPLENGTKLTLADPRRKIQVETVTDIRPARTARKKLGSL</sequence>
<dbReference type="AlphaFoldDB" id="E5Y9A7"/>
<dbReference type="SUPFAM" id="SSF103025">
    <property type="entry name" value="Folate-binding domain"/>
    <property type="match status" value="1"/>
</dbReference>
<accession>E5Y9A7</accession>
<feature type="domain" description="GCVT N-terminal" evidence="1">
    <location>
        <begin position="7"/>
        <end position="259"/>
    </location>
</feature>
<dbReference type="InterPro" id="IPR006222">
    <property type="entry name" value="GCVT_N"/>
</dbReference>
<dbReference type="InterPro" id="IPR027266">
    <property type="entry name" value="TrmE/GcvT-like"/>
</dbReference>
<name>E5Y9A7_BILW3</name>
<proteinExistence type="predicted"/>
<gene>
    <name evidence="2" type="ORF">HMPREF0179_02775</name>
</gene>
<dbReference type="eggNOG" id="COG0404">
    <property type="taxonomic scope" value="Bacteria"/>
</dbReference>
<keyword evidence="3" id="KW-1185">Reference proteome</keyword>
<dbReference type="PANTHER" id="PTHR43757">
    <property type="entry name" value="AMINOMETHYLTRANSFERASE"/>
    <property type="match status" value="1"/>
</dbReference>
<comment type="caution">
    <text evidence="2">The sequence shown here is derived from an EMBL/GenBank/DDBJ whole genome shotgun (WGS) entry which is preliminary data.</text>
</comment>
<protein>
    <submittedName>
        <fullName evidence="2">Glycine cleavage system T protein</fullName>
    </submittedName>
</protein>
<dbReference type="GeneID" id="78084829"/>
<reference evidence="2 3" key="1">
    <citation type="submission" date="2010-10" db="EMBL/GenBank/DDBJ databases">
        <authorList>
            <consortium name="The Broad Institute Genome Sequencing Platform"/>
            <person name="Ward D."/>
            <person name="Earl A."/>
            <person name="Feldgarden M."/>
            <person name="Young S.K."/>
            <person name="Gargeya S."/>
            <person name="Zeng Q."/>
            <person name="Alvarado L."/>
            <person name="Berlin A."/>
            <person name="Bochicchio J."/>
            <person name="Chapman S.B."/>
            <person name="Chen Z."/>
            <person name="Freedman E."/>
            <person name="Gellesch M."/>
            <person name="Goldberg J."/>
            <person name="Griggs A."/>
            <person name="Gujja S."/>
            <person name="Heilman E."/>
            <person name="Heiman D."/>
            <person name="Howarth C."/>
            <person name="Mehta T."/>
            <person name="Neiman D."/>
            <person name="Pearson M."/>
            <person name="Roberts A."/>
            <person name="Saif S."/>
            <person name="Shea T."/>
            <person name="Shenoy N."/>
            <person name="Sisk P."/>
            <person name="Stolte C."/>
            <person name="Sykes S."/>
            <person name="White J."/>
            <person name="Yandava C."/>
            <person name="Allen-Vercoe E."/>
            <person name="Sibley C."/>
            <person name="Ambrose C.E."/>
            <person name="Strauss J."/>
            <person name="Daigneault M."/>
            <person name="Haas B."/>
            <person name="Nusbaum C."/>
            <person name="Birren B."/>
        </authorList>
    </citation>
    <scope>NUCLEOTIDE SEQUENCE [LARGE SCALE GENOMIC DNA]</scope>
    <source>
        <strain evidence="2 3">3_1_6</strain>
    </source>
</reference>
<dbReference type="STRING" id="563192.HMPREF0179_02775"/>
<dbReference type="EMBL" id="ADCP02000001">
    <property type="protein sequence ID" value="EFV43415.1"/>
    <property type="molecule type" value="Genomic_DNA"/>
</dbReference>
<dbReference type="InterPro" id="IPR028896">
    <property type="entry name" value="GcvT/YgfZ/DmdA"/>
</dbReference>
<reference evidence="2 3" key="2">
    <citation type="submission" date="2013-04" db="EMBL/GenBank/DDBJ databases">
        <title>The Genome Sequence of Bilophila wadsworthia 3_1_6.</title>
        <authorList>
            <consortium name="The Broad Institute Genomics Platform"/>
            <person name="Earl A."/>
            <person name="Ward D."/>
            <person name="Feldgarden M."/>
            <person name="Gevers D."/>
            <person name="Sibley C."/>
            <person name="Strauss J."/>
            <person name="Allen-Vercoe E."/>
            <person name="Walker B."/>
            <person name="Young S."/>
            <person name="Zeng Q."/>
            <person name="Gargeya S."/>
            <person name="Fitzgerald M."/>
            <person name="Haas B."/>
            <person name="Abouelleil A."/>
            <person name="Allen A.W."/>
            <person name="Alvarado L."/>
            <person name="Arachchi H.M."/>
            <person name="Berlin A.M."/>
            <person name="Chapman S.B."/>
            <person name="Gainer-Dewar J."/>
            <person name="Goldberg J."/>
            <person name="Griggs A."/>
            <person name="Gujja S."/>
            <person name="Hansen M."/>
            <person name="Howarth C."/>
            <person name="Imamovic A."/>
            <person name="Ireland A."/>
            <person name="Larimer J."/>
            <person name="McCowan C."/>
            <person name="Murphy C."/>
            <person name="Pearson M."/>
            <person name="Poon T.W."/>
            <person name="Priest M."/>
            <person name="Roberts A."/>
            <person name="Saif S."/>
            <person name="Shea T."/>
            <person name="Sisk P."/>
            <person name="Sykes S."/>
            <person name="Wortman J."/>
            <person name="Nusbaum C."/>
            <person name="Birren B."/>
        </authorList>
    </citation>
    <scope>NUCLEOTIDE SEQUENCE [LARGE SCALE GENOMIC DNA]</scope>
    <source>
        <strain evidence="2 3">3_1_6</strain>
    </source>
</reference>
<dbReference type="OrthoDB" id="9774591at2"/>
<dbReference type="GO" id="GO:0005829">
    <property type="term" value="C:cytosol"/>
    <property type="evidence" value="ECO:0007669"/>
    <property type="project" value="TreeGrafter"/>
</dbReference>
<dbReference type="Pfam" id="PF01571">
    <property type="entry name" value="GCV_T"/>
    <property type="match status" value="1"/>
</dbReference>
<evidence type="ECO:0000313" key="3">
    <source>
        <dbReference type="Proteomes" id="UP000006034"/>
    </source>
</evidence>
<dbReference type="PANTHER" id="PTHR43757:SF2">
    <property type="entry name" value="AMINOMETHYLTRANSFERASE, MITOCHONDRIAL"/>
    <property type="match status" value="1"/>
</dbReference>
<evidence type="ECO:0000313" key="2">
    <source>
        <dbReference type="EMBL" id="EFV43415.1"/>
    </source>
</evidence>
<organism evidence="2 3">
    <name type="scientific">Bilophila wadsworthia (strain 3_1_6)</name>
    <dbReference type="NCBI Taxonomy" id="563192"/>
    <lineage>
        <taxon>Bacteria</taxon>
        <taxon>Pseudomonadati</taxon>
        <taxon>Thermodesulfobacteriota</taxon>
        <taxon>Desulfovibrionia</taxon>
        <taxon>Desulfovibrionales</taxon>
        <taxon>Desulfovibrionaceae</taxon>
        <taxon>Bilophila</taxon>
    </lineage>
</organism>
<dbReference type="RefSeq" id="WP_005028821.1">
    <property type="nucleotide sequence ID" value="NZ_KE150238.1"/>
</dbReference>